<dbReference type="Pfam" id="PF09594">
    <property type="entry name" value="GT87"/>
    <property type="match status" value="1"/>
</dbReference>
<evidence type="ECO:0000256" key="1">
    <source>
        <dbReference type="ARBA" id="ARBA00004651"/>
    </source>
</evidence>
<dbReference type="EMBL" id="JAATEJ010000011">
    <property type="protein sequence ID" value="NJP44900.1"/>
    <property type="molecule type" value="Genomic_DNA"/>
</dbReference>
<evidence type="ECO:0000313" key="10">
    <source>
        <dbReference type="Proteomes" id="UP000734511"/>
    </source>
</evidence>
<keyword evidence="4 8" id="KW-0812">Transmembrane</keyword>
<evidence type="ECO:0000256" key="7">
    <source>
        <dbReference type="ARBA" id="ARBA00024033"/>
    </source>
</evidence>
<evidence type="ECO:0000256" key="5">
    <source>
        <dbReference type="ARBA" id="ARBA00022989"/>
    </source>
</evidence>
<keyword evidence="10" id="KW-1185">Reference proteome</keyword>
<sequence>MHNVTYAVKSYELPGRAGWGPRGAVVGAWVGSRALLLVFVFGVLRFPGQGVTHDVSAVYEGWYPLLRHGIFPSYDVTWQYPPGAAAVLVAPGAVPYLGYSAAFFWLAFLCDAAVFGALLHDGAARREGRLAGVWMWVGGMLLLGPIVYARYDVMVTAVAVAALLVLRRSPAAAGALAGVGVLLKVWPLLLLAGTRPGRATRRSWAAAAATVAAGSLLFGLTMPGAFSFLAFQRDRGTEVESLGALVFHAARHAGWPGVAAMHYGSVEFLGPYVGAVSDAALALSVLALAWLGLWRARARTFGPAVPYDAAFAAVLVFTTTSRVISPQYLVWLVGVGAVCLTVRESVMRLPVLLLLPAAVLTTLEFPVYFPHVVRSDLLGVTLLTTRNTLLATATLLSCHRLRRSTSPMPRAASAAEVARAVR</sequence>
<feature type="transmembrane region" description="Helical" evidence="8">
    <location>
        <begin position="24"/>
        <end position="44"/>
    </location>
</feature>
<keyword evidence="2" id="KW-1003">Cell membrane</keyword>
<keyword evidence="5 8" id="KW-1133">Transmembrane helix</keyword>
<dbReference type="InterPro" id="IPR018584">
    <property type="entry name" value="GT87"/>
</dbReference>
<feature type="transmembrane region" description="Helical" evidence="8">
    <location>
        <begin position="349"/>
        <end position="371"/>
    </location>
</feature>
<proteinExistence type="inferred from homology"/>
<comment type="caution">
    <text evidence="9">The sequence shown here is derived from an EMBL/GenBank/DDBJ whole genome shotgun (WGS) entry which is preliminary data.</text>
</comment>
<protein>
    <submittedName>
        <fullName evidence="9">DUF2029 domain-containing protein</fullName>
    </submittedName>
</protein>
<gene>
    <name evidence="9" type="ORF">HCN08_16070</name>
</gene>
<feature type="transmembrane region" description="Helical" evidence="8">
    <location>
        <begin position="131"/>
        <end position="151"/>
    </location>
</feature>
<evidence type="ECO:0000256" key="6">
    <source>
        <dbReference type="ARBA" id="ARBA00023136"/>
    </source>
</evidence>
<comment type="subcellular location">
    <subcellularLocation>
        <location evidence="1">Cell membrane</location>
        <topology evidence="1">Multi-pass membrane protein</topology>
    </subcellularLocation>
</comment>
<dbReference type="RefSeq" id="WP_167983762.1">
    <property type="nucleotide sequence ID" value="NZ_JAATEJ010000011.1"/>
</dbReference>
<keyword evidence="3" id="KW-0808">Transferase</keyword>
<reference evidence="9 10" key="1">
    <citation type="submission" date="2020-03" db="EMBL/GenBank/DDBJ databases">
        <title>WGS of actinomycetes isolated from Thailand.</title>
        <authorList>
            <person name="Thawai C."/>
        </authorList>
    </citation>
    <scope>NUCLEOTIDE SEQUENCE [LARGE SCALE GENOMIC DNA]</scope>
    <source>
        <strain evidence="9 10">PRB2-1</strain>
    </source>
</reference>
<evidence type="ECO:0000313" key="9">
    <source>
        <dbReference type="EMBL" id="NJP44900.1"/>
    </source>
</evidence>
<feature type="transmembrane region" description="Helical" evidence="8">
    <location>
        <begin position="96"/>
        <end position="119"/>
    </location>
</feature>
<feature type="transmembrane region" description="Helical" evidence="8">
    <location>
        <begin position="300"/>
        <end position="318"/>
    </location>
</feature>
<feature type="transmembrane region" description="Helical" evidence="8">
    <location>
        <begin position="171"/>
        <end position="192"/>
    </location>
</feature>
<dbReference type="Proteomes" id="UP000734511">
    <property type="component" value="Unassembled WGS sequence"/>
</dbReference>
<organism evidence="9 10">
    <name type="scientific">Actinacidiphila epipremni</name>
    <dbReference type="NCBI Taxonomy" id="2053013"/>
    <lineage>
        <taxon>Bacteria</taxon>
        <taxon>Bacillati</taxon>
        <taxon>Actinomycetota</taxon>
        <taxon>Actinomycetes</taxon>
        <taxon>Kitasatosporales</taxon>
        <taxon>Streptomycetaceae</taxon>
        <taxon>Actinacidiphila</taxon>
    </lineage>
</organism>
<accession>A0ABX0ZM13</accession>
<name>A0ABX0ZM13_9ACTN</name>
<feature type="transmembrane region" description="Helical" evidence="8">
    <location>
        <begin position="324"/>
        <end position="342"/>
    </location>
</feature>
<evidence type="ECO:0000256" key="8">
    <source>
        <dbReference type="SAM" id="Phobius"/>
    </source>
</evidence>
<evidence type="ECO:0000256" key="4">
    <source>
        <dbReference type="ARBA" id="ARBA00022692"/>
    </source>
</evidence>
<comment type="similarity">
    <text evidence="7">Belongs to the glycosyltransferase 87 family.</text>
</comment>
<feature type="transmembrane region" description="Helical" evidence="8">
    <location>
        <begin position="204"/>
        <end position="231"/>
    </location>
</feature>
<feature type="transmembrane region" description="Helical" evidence="8">
    <location>
        <begin position="272"/>
        <end position="293"/>
    </location>
</feature>
<keyword evidence="6 8" id="KW-0472">Membrane</keyword>
<evidence type="ECO:0000256" key="3">
    <source>
        <dbReference type="ARBA" id="ARBA00022679"/>
    </source>
</evidence>
<evidence type="ECO:0000256" key="2">
    <source>
        <dbReference type="ARBA" id="ARBA00022475"/>
    </source>
</evidence>